<evidence type="ECO:0000256" key="1">
    <source>
        <dbReference type="SAM" id="MobiDB-lite"/>
    </source>
</evidence>
<accession>A0ABR0ENZ4</accession>
<keyword evidence="3" id="KW-1185">Reference proteome</keyword>
<dbReference type="Proteomes" id="UP001305779">
    <property type="component" value="Unassembled WGS sequence"/>
</dbReference>
<feature type="compositionally biased region" description="Polar residues" evidence="1">
    <location>
        <begin position="7"/>
        <end position="18"/>
    </location>
</feature>
<proteinExistence type="predicted"/>
<gene>
    <name evidence="2" type="ORF">PRZ48_005963</name>
</gene>
<feature type="compositionally biased region" description="Basic and acidic residues" evidence="1">
    <location>
        <begin position="46"/>
        <end position="59"/>
    </location>
</feature>
<sequence>MNERYPNIQTSRQSSRRSVATARKTSRPGSADPQHSFASRAGSRKPSTEKLPHTSVKARDRAFSTESIAEHDVVSLIQSTLASQHVKELALTSNSVENLGSGRQSAASIQAPASKAKKVVNRPKSAYELRVNYRNAASDRAKPLEVRRKAIESSLLEDNTIRNISAGPYASRRLDSPNQENTRPLESPLPAVSSSEWLAAGTNKRKEVRKASSMHPLARPISRSSPNCPPQRSPGQRMVTNWLDGRRSQENTPAFV</sequence>
<feature type="region of interest" description="Disordered" evidence="1">
    <location>
        <begin position="168"/>
        <end position="256"/>
    </location>
</feature>
<comment type="caution">
    <text evidence="2">The sequence shown here is derived from an EMBL/GenBank/DDBJ whole genome shotgun (WGS) entry which is preliminary data.</text>
</comment>
<feature type="region of interest" description="Disordered" evidence="1">
    <location>
        <begin position="1"/>
        <end position="59"/>
    </location>
</feature>
<protein>
    <submittedName>
        <fullName evidence="2">Uncharacterized protein</fullName>
    </submittedName>
</protein>
<evidence type="ECO:0000313" key="3">
    <source>
        <dbReference type="Proteomes" id="UP001305779"/>
    </source>
</evidence>
<reference evidence="2 3" key="1">
    <citation type="journal article" date="2023" name="G3 (Bethesda)">
        <title>A chromosome-level genome assembly of Zasmidium syzygii isolated from banana leaves.</title>
        <authorList>
            <person name="van Westerhoven A.C."/>
            <person name="Mehrabi R."/>
            <person name="Talebi R."/>
            <person name="Steentjes M.B.F."/>
            <person name="Corcolon B."/>
            <person name="Chong P.A."/>
            <person name="Kema G.H.J."/>
            <person name="Seidl M.F."/>
        </authorList>
    </citation>
    <scope>NUCLEOTIDE SEQUENCE [LARGE SCALE GENOMIC DNA]</scope>
    <source>
        <strain evidence="2 3">P124</strain>
    </source>
</reference>
<name>A0ABR0ENZ4_ZASCE</name>
<organism evidence="2 3">
    <name type="scientific">Zasmidium cellare</name>
    <name type="common">Wine cellar mold</name>
    <name type="synonym">Racodium cellare</name>
    <dbReference type="NCBI Taxonomy" id="395010"/>
    <lineage>
        <taxon>Eukaryota</taxon>
        <taxon>Fungi</taxon>
        <taxon>Dikarya</taxon>
        <taxon>Ascomycota</taxon>
        <taxon>Pezizomycotina</taxon>
        <taxon>Dothideomycetes</taxon>
        <taxon>Dothideomycetidae</taxon>
        <taxon>Mycosphaerellales</taxon>
        <taxon>Mycosphaerellaceae</taxon>
        <taxon>Zasmidium</taxon>
    </lineage>
</organism>
<dbReference type="EMBL" id="JAXOVC010000004">
    <property type="protein sequence ID" value="KAK4502538.1"/>
    <property type="molecule type" value="Genomic_DNA"/>
</dbReference>
<evidence type="ECO:0000313" key="2">
    <source>
        <dbReference type="EMBL" id="KAK4502538.1"/>
    </source>
</evidence>